<comment type="caution">
    <text evidence="1">The sequence shown here is derived from an EMBL/GenBank/DDBJ whole genome shotgun (WGS) entry which is preliminary data.</text>
</comment>
<dbReference type="AlphaFoldDB" id="A0AAQ4DS75"/>
<organism evidence="1 2">
    <name type="scientific">Amblyomma americanum</name>
    <name type="common">Lone star tick</name>
    <dbReference type="NCBI Taxonomy" id="6943"/>
    <lineage>
        <taxon>Eukaryota</taxon>
        <taxon>Metazoa</taxon>
        <taxon>Ecdysozoa</taxon>
        <taxon>Arthropoda</taxon>
        <taxon>Chelicerata</taxon>
        <taxon>Arachnida</taxon>
        <taxon>Acari</taxon>
        <taxon>Parasitiformes</taxon>
        <taxon>Ixodida</taxon>
        <taxon>Ixodoidea</taxon>
        <taxon>Ixodidae</taxon>
        <taxon>Amblyomminae</taxon>
        <taxon>Amblyomma</taxon>
    </lineage>
</organism>
<evidence type="ECO:0000313" key="2">
    <source>
        <dbReference type="Proteomes" id="UP001321473"/>
    </source>
</evidence>
<proteinExistence type="predicted"/>
<dbReference type="Proteomes" id="UP001321473">
    <property type="component" value="Unassembled WGS sequence"/>
</dbReference>
<sequence length="115" mass="13113">MGTHAYVRADGDYASTFYFVKWIEEDGSSDYYQARILLLGARGTRGGGHWTWDPNIQQCLECYSERLQKNGVPAHMLNVAVKQLNRFVVEKLGDIEKLAKRQEQKEARGDGAEEM</sequence>
<gene>
    <name evidence="1" type="ORF">V5799_032075</name>
</gene>
<name>A0AAQ4DS75_AMBAM</name>
<protein>
    <submittedName>
        <fullName evidence="1">Uncharacterized protein</fullName>
    </submittedName>
</protein>
<accession>A0AAQ4DS75</accession>
<keyword evidence="2" id="KW-1185">Reference proteome</keyword>
<reference evidence="1 2" key="1">
    <citation type="journal article" date="2023" name="Arcadia Sci">
        <title>De novo assembly of a long-read Amblyomma americanum tick genome.</title>
        <authorList>
            <person name="Chou S."/>
            <person name="Poskanzer K.E."/>
            <person name="Rollins M."/>
            <person name="Thuy-Boun P.S."/>
        </authorList>
    </citation>
    <scope>NUCLEOTIDE SEQUENCE [LARGE SCALE GENOMIC DNA]</scope>
    <source>
        <strain evidence="1">F_SG_1</strain>
        <tissue evidence="1">Salivary glands</tissue>
    </source>
</reference>
<evidence type="ECO:0000313" key="1">
    <source>
        <dbReference type="EMBL" id="KAK8765315.1"/>
    </source>
</evidence>
<dbReference type="EMBL" id="JARKHS020027510">
    <property type="protein sequence ID" value="KAK8765315.1"/>
    <property type="molecule type" value="Genomic_DNA"/>
</dbReference>